<sequence>MVLPGAPLGTERIDIVLISCLFVMNASELPFLLTLVAVLMGSILKSQPRVIYTPTICPIINLSNL</sequence>
<feature type="transmembrane region" description="Helical" evidence="1">
    <location>
        <begin position="15"/>
        <end position="39"/>
    </location>
</feature>
<protein>
    <submittedName>
        <fullName evidence="2">Ig-like domain-containing protein</fullName>
    </submittedName>
</protein>
<proteinExistence type="predicted"/>
<dbReference type="AlphaFoldDB" id="A0A5K3FJZ3"/>
<keyword evidence="1" id="KW-1133">Transmembrane helix</keyword>
<accession>A0A5K3FJZ3</accession>
<keyword evidence="1" id="KW-0812">Transmembrane</keyword>
<keyword evidence="1" id="KW-0472">Membrane</keyword>
<dbReference type="WBParaSite" id="MCU_008445-RC">
    <property type="protein sequence ID" value="MCU_008445-RC"/>
    <property type="gene ID" value="MCU_008445"/>
</dbReference>
<evidence type="ECO:0000256" key="1">
    <source>
        <dbReference type="SAM" id="Phobius"/>
    </source>
</evidence>
<name>A0A5K3FJZ3_MESCO</name>
<organism evidence="2">
    <name type="scientific">Mesocestoides corti</name>
    <name type="common">Flatworm</name>
    <dbReference type="NCBI Taxonomy" id="53468"/>
    <lineage>
        <taxon>Eukaryota</taxon>
        <taxon>Metazoa</taxon>
        <taxon>Spiralia</taxon>
        <taxon>Lophotrochozoa</taxon>
        <taxon>Platyhelminthes</taxon>
        <taxon>Cestoda</taxon>
        <taxon>Eucestoda</taxon>
        <taxon>Cyclophyllidea</taxon>
        <taxon>Mesocestoididae</taxon>
        <taxon>Mesocestoides</taxon>
    </lineage>
</organism>
<reference evidence="2" key="1">
    <citation type="submission" date="2019-11" db="UniProtKB">
        <authorList>
            <consortium name="WormBaseParasite"/>
        </authorList>
    </citation>
    <scope>IDENTIFICATION</scope>
</reference>
<evidence type="ECO:0000313" key="2">
    <source>
        <dbReference type="WBParaSite" id="MCU_008445-RC"/>
    </source>
</evidence>